<organism evidence="2 3">
    <name type="scientific">Acuticoccus sediminis</name>
    <dbReference type="NCBI Taxonomy" id="2184697"/>
    <lineage>
        <taxon>Bacteria</taxon>
        <taxon>Pseudomonadati</taxon>
        <taxon>Pseudomonadota</taxon>
        <taxon>Alphaproteobacteria</taxon>
        <taxon>Hyphomicrobiales</taxon>
        <taxon>Amorphaceae</taxon>
        <taxon>Acuticoccus</taxon>
    </lineage>
</organism>
<evidence type="ECO:0008006" key="4">
    <source>
        <dbReference type="Google" id="ProtNLM"/>
    </source>
</evidence>
<feature type="chain" id="PRO_5032827100" description="Outer membrane beta-barrel porin/alpha-amylase" evidence="1">
    <location>
        <begin position="21"/>
        <end position="312"/>
    </location>
</feature>
<evidence type="ECO:0000313" key="3">
    <source>
        <dbReference type="Proteomes" id="UP000249590"/>
    </source>
</evidence>
<feature type="signal peptide" evidence="1">
    <location>
        <begin position="1"/>
        <end position="20"/>
    </location>
</feature>
<keyword evidence="1" id="KW-0732">Signal</keyword>
<dbReference type="OrthoDB" id="7372889at2"/>
<keyword evidence="3" id="KW-1185">Reference proteome</keyword>
<reference evidence="2 3" key="1">
    <citation type="submission" date="2018-05" db="EMBL/GenBank/DDBJ databases">
        <title>Acuticoccus sediminis sp. nov., isolated from deep-sea sediment of Indian Ocean.</title>
        <authorList>
            <person name="Liu X."/>
            <person name="Lai Q."/>
            <person name="Du Y."/>
            <person name="Sun F."/>
            <person name="Zhang X."/>
            <person name="Wang S."/>
            <person name="Shao Z."/>
        </authorList>
    </citation>
    <scope>NUCLEOTIDE SEQUENCE [LARGE SCALE GENOMIC DNA]</scope>
    <source>
        <strain evidence="2 3">PTG4-2</strain>
    </source>
</reference>
<dbReference type="AlphaFoldDB" id="A0A8B2NPG7"/>
<accession>A0A8B2NPG7</accession>
<evidence type="ECO:0000256" key="1">
    <source>
        <dbReference type="SAM" id="SignalP"/>
    </source>
</evidence>
<dbReference type="EMBL" id="QHHQ01000004">
    <property type="protein sequence ID" value="RAH99877.1"/>
    <property type="molecule type" value="Genomic_DNA"/>
</dbReference>
<gene>
    <name evidence="2" type="ORF">DLJ53_19220</name>
</gene>
<dbReference type="Proteomes" id="UP000249590">
    <property type="component" value="Unassembled WGS sequence"/>
</dbReference>
<proteinExistence type="predicted"/>
<evidence type="ECO:0000313" key="2">
    <source>
        <dbReference type="EMBL" id="RAH99877.1"/>
    </source>
</evidence>
<dbReference type="InterPro" id="IPR025737">
    <property type="entry name" value="FApF"/>
</dbReference>
<dbReference type="RefSeq" id="WP_111348228.1">
    <property type="nucleotide sequence ID" value="NZ_QHHQ01000004.1"/>
</dbReference>
<sequence length="312" mass="33076">MRRLLVGILAVLAAHTSALAEESGYGHYAPGLAATLIDVPPTTPGFYGYVNAVSYEGDINQPVRVLYPGVVVSSLDADLSVATIGGFYTFDQRIANAFFSVGVLVPFYDMKVNGKIDTPFGQIKLSDKASGIGDIMLVPAMLGWKSGNVSFGVSLPVYLPTGAYDPLTLANIGKNYLTVDPTLSISYSNPTNGFNASAFLGVTLNTQNTATQYQSGSLLHLEASAQQLFPVGPGFLGVGAEGFYLQQITDDSGSGALLGGFRGSTVGLGPVLSYAVKTEKVSGTIEAKWLPEFETENRMKGNFFWLKGVIHF</sequence>
<protein>
    <recommendedName>
        <fullName evidence="4">Outer membrane beta-barrel porin/alpha-amylase</fullName>
    </recommendedName>
</protein>
<comment type="caution">
    <text evidence="2">The sequence shown here is derived from an EMBL/GenBank/DDBJ whole genome shotgun (WGS) entry which is preliminary data.</text>
</comment>
<dbReference type="Pfam" id="PF13557">
    <property type="entry name" value="Phenol_MetA_deg"/>
    <property type="match status" value="1"/>
</dbReference>
<name>A0A8B2NPG7_9HYPH</name>